<sequence>MSAASTTIAATTIPPRTGTAGAVTSFVPLTTVFTANPVCSELFVKFASNPHGLMGYDPYYGNSIDPLYNCNPSVVSRWFKQSRSGPIQPGETGISMGPFSCPLGWNTVASQIKSSSSTLAECCPPSFYLINNPSGGISGDCVMDVTSGQTLTYASQKSGSKFDTFTTTLSHKSTVGAIAITGWNVNYVRSVATSTSAGEIAPSATITSSTDKTSTSALSGGAIAGIVIAIVVTAVLLAIGLFIYMKKRRKEHQQSTTEADSTQTPRDKQVELHGRDLPHELDQATMVTELPAEHEMRYELDGEGEQKK</sequence>
<feature type="compositionally biased region" description="Polar residues" evidence="1">
    <location>
        <begin position="254"/>
        <end position="264"/>
    </location>
</feature>
<evidence type="ECO:0000313" key="4">
    <source>
        <dbReference type="Proteomes" id="UP001220324"/>
    </source>
</evidence>
<protein>
    <submittedName>
        <fullName evidence="3">Uncharacterized protein</fullName>
    </submittedName>
</protein>
<proteinExistence type="predicted"/>
<feature type="region of interest" description="Disordered" evidence="1">
    <location>
        <begin position="253"/>
        <end position="283"/>
    </location>
</feature>
<accession>A0AAD6D0T7</accession>
<evidence type="ECO:0000256" key="2">
    <source>
        <dbReference type="SAM" id="Phobius"/>
    </source>
</evidence>
<organism evidence="3 4">
    <name type="scientific">Penicillium frequentans</name>
    <dbReference type="NCBI Taxonomy" id="3151616"/>
    <lineage>
        <taxon>Eukaryota</taxon>
        <taxon>Fungi</taxon>
        <taxon>Dikarya</taxon>
        <taxon>Ascomycota</taxon>
        <taxon>Pezizomycotina</taxon>
        <taxon>Eurotiomycetes</taxon>
        <taxon>Eurotiomycetidae</taxon>
        <taxon>Eurotiales</taxon>
        <taxon>Aspergillaceae</taxon>
        <taxon>Penicillium</taxon>
    </lineage>
</organism>
<reference evidence="3 4" key="1">
    <citation type="journal article" date="2023" name="IMA Fungus">
        <title>Comparative genomic study of the Penicillium genus elucidates a diverse pangenome and 15 lateral gene transfer events.</title>
        <authorList>
            <person name="Petersen C."/>
            <person name="Sorensen T."/>
            <person name="Nielsen M.R."/>
            <person name="Sondergaard T.E."/>
            <person name="Sorensen J.L."/>
            <person name="Fitzpatrick D.A."/>
            <person name="Frisvad J.C."/>
            <person name="Nielsen K.L."/>
        </authorList>
    </citation>
    <scope>NUCLEOTIDE SEQUENCE [LARGE SCALE GENOMIC DNA]</scope>
    <source>
        <strain evidence="3 4">IBT 35679</strain>
    </source>
</reference>
<keyword evidence="4" id="KW-1185">Reference proteome</keyword>
<keyword evidence="2" id="KW-0812">Transmembrane</keyword>
<dbReference type="CDD" id="cd12087">
    <property type="entry name" value="TM_EGFR-like"/>
    <property type="match status" value="1"/>
</dbReference>
<feature type="compositionally biased region" description="Basic and acidic residues" evidence="1">
    <location>
        <begin position="265"/>
        <end position="282"/>
    </location>
</feature>
<dbReference type="AlphaFoldDB" id="A0AAD6D0T7"/>
<dbReference type="Proteomes" id="UP001220324">
    <property type="component" value="Unassembled WGS sequence"/>
</dbReference>
<gene>
    <name evidence="3" type="ORF">N7494_004522</name>
</gene>
<dbReference type="EMBL" id="JAQIZZ010000003">
    <property type="protein sequence ID" value="KAJ5546937.1"/>
    <property type="molecule type" value="Genomic_DNA"/>
</dbReference>
<feature type="transmembrane region" description="Helical" evidence="2">
    <location>
        <begin position="222"/>
        <end position="244"/>
    </location>
</feature>
<evidence type="ECO:0000256" key="1">
    <source>
        <dbReference type="SAM" id="MobiDB-lite"/>
    </source>
</evidence>
<keyword evidence="2" id="KW-0472">Membrane</keyword>
<name>A0AAD6D0T7_9EURO</name>
<evidence type="ECO:0000313" key="3">
    <source>
        <dbReference type="EMBL" id="KAJ5546937.1"/>
    </source>
</evidence>
<comment type="caution">
    <text evidence="3">The sequence shown here is derived from an EMBL/GenBank/DDBJ whole genome shotgun (WGS) entry which is preliminary data.</text>
</comment>
<keyword evidence="2" id="KW-1133">Transmembrane helix</keyword>